<proteinExistence type="predicted"/>
<sequence>MSSGTIEVSVSEPDELRRLGAWLRDEEPLRGRVKFSVRSPLPGQMGGVLESVVVIATSSTAPALCTALFGWLKHRRDAAKVDLKITNAAGKELTLRCGSADDATELLESMRDFLGEGA</sequence>
<dbReference type="EMBL" id="FPJG01000006">
    <property type="protein sequence ID" value="SFW52991.1"/>
    <property type="molecule type" value="Genomic_DNA"/>
</dbReference>
<dbReference type="Proteomes" id="UP000182740">
    <property type="component" value="Unassembled WGS sequence"/>
</dbReference>
<organism evidence="1 2">
    <name type="scientific">Amycolatopsis australiensis</name>
    <dbReference type="NCBI Taxonomy" id="546364"/>
    <lineage>
        <taxon>Bacteria</taxon>
        <taxon>Bacillati</taxon>
        <taxon>Actinomycetota</taxon>
        <taxon>Actinomycetes</taxon>
        <taxon>Pseudonocardiales</taxon>
        <taxon>Pseudonocardiaceae</taxon>
        <taxon>Amycolatopsis</taxon>
    </lineage>
</organism>
<dbReference type="Pfam" id="PF19953">
    <property type="entry name" value="EACC1"/>
    <property type="match status" value="1"/>
</dbReference>
<evidence type="ECO:0000313" key="2">
    <source>
        <dbReference type="Proteomes" id="UP000182740"/>
    </source>
</evidence>
<dbReference type="AlphaFoldDB" id="A0A1K1PZC0"/>
<evidence type="ECO:0000313" key="1">
    <source>
        <dbReference type="EMBL" id="SFW52991.1"/>
    </source>
</evidence>
<name>A0A1K1PZC0_9PSEU</name>
<reference evidence="2" key="1">
    <citation type="submission" date="2016-11" db="EMBL/GenBank/DDBJ databases">
        <authorList>
            <person name="Varghese N."/>
            <person name="Submissions S."/>
        </authorList>
    </citation>
    <scope>NUCLEOTIDE SEQUENCE [LARGE SCALE GENOMIC DNA]</scope>
    <source>
        <strain evidence="2">DSM 44671</strain>
    </source>
</reference>
<dbReference type="InterPro" id="IPR045428">
    <property type="entry name" value="EACC1"/>
</dbReference>
<dbReference type="STRING" id="546364.SAMN04489730_1192"/>
<protein>
    <submittedName>
        <fullName evidence="1">Uncharacterized protein</fullName>
    </submittedName>
</protein>
<keyword evidence="2" id="KW-1185">Reference proteome</keyword>
<accession>A0A1K1PZC0</accession>
<gene>
    <name evidence="1" type="ORF">SAMN04489730_1192</name>
</gene>